<evidence type="ECO:0000313" key="2">
    <source>
        <dbReference type="EMBL" id="KAF2208135.1"/>
    </source>
</evidence>
<protein>
    <submittedName>
        <fullName evidence="2">Uncharacterized protein</fullName>
    </submittedName>
</protein>
<dbReference type="AlphaFoldDB" id="A0A6A6F2G1"/>
<sequence>MLQAATAMNRTASAARPLLLEQPARSAAVECSIWRSEGDLSGKPPNAPDGPITAPHVALVDRAVPVRTPLTRMSCGIILYDLPARHTYGRHSRAGIGVLGEAFLLLVLPLARPPEPPAARGCVAAAKDGLRVTPVGATILRTEAVRSWRLVPAEVHATAHPTPTSTTGLQRPPASQPHEVRACVRTGYSTSTWVSARAPSDSNCALALSEGWDPLRTPTRRDRYSTTA</sequence>
<evidence type="ECO:0000313" key="3">
    <source>
        <dbReference type="Proteomes" id="UP000799539"/>
    </source>
</evidence>
<dbReference type="EMBL" id="ML992696">
    <property type="protein sequence ID" value="KAF2208135.1"/>
    <property type="molecule type" value="Genomic_DNA"/>
</dbReference>
<feature type="compositionally biased region" description="Low complexity" evidence="1">
    <location>
        <begin position="156"/>
        <end position="167"/>
    </location>
</feature>
<organism evidence="2 3">
    <name type="scientific">Cercospora zeae-maydis SCOH1-5</name>
    <dbReference type="NCBI Taxonomy" id="717836"/>
    <lineage>
        <taxon>Eukaryota</taxon>
        <taxon>Fungi</taxon>
        <taxon>Dikarya</taxon>
        <taxon>Ascomycota</taxon>
        <taxon>Pezizomycotina</taxon>
        <taxon>Dothideomycetes</taxon>
        <taxon>Dothideomycetidae</taxon>
        <taxon>Mycosphaerellales</taxon>
        <taxon>Mycosphaerellaceae</taxon>
        <taxon>Cercospora</taxon>
    </lineage>
</organism>
<name>A0A6A6F2G1_9PEZI</name>
<reference evidence="2" key="1">
    <citation type="journal article" date="2020" name="Stud. Mycol.">
        <title>101 Dothideomycetes genomes: a test case for predicting lifestyles and emergence of pathogens.</title>
        <authorList>
            <person name="Haridas S."/>
            <person name="Albert R."/>
            <person name="Binder M."/>
            <person name="Bloem J."/>
            <person name="Labutti K."/>
            <person name="Salamov A."/>
            <person name="Andreopoulos B."/>
            <person name="Baker S."/>
            <person name="Barry K."/>
            <person name="Bills G."/>
            <person name="Bluhm B."/>
            <person name="Cannon C."/>
            <person name="Castanera R."/>
            <person name="Culley D."/>
            <person name="Daum C."/>
            <person name="Ezra D."/>
            <person name="Gonzalez J."/>
            <person name="Henrissat B."/>
            <person name="Kuo A."/>
            <person name="Liang C."/>
            <person name="Lipzen A."/>
            <person name="Lutzoni F."/>
            <person name="Magnuson J."/>
            <person name="Mondo S."/>
            <person name="Nolan M."/>
            <person name="Ohm R."/>
            <person name="Pangilinan J."/>
            <person name="Park H.-J."/>
            <person name="Ramirez L."/>
            <person name="Alfaro M."/>
            <person name="Sun H."/>
            <person name="Tritt A."/>
            <person name="Yoshinaga Y."/>
            <person name="Zwiers L.-H."/>
            <person name="Turgeon B."/>
            <person name="Goodwin S."/>
            <person name="Spatafora J."/>
            <person name="Crous P."/>
            <person name="Grigoriev I."/>
        </authorList>
    </citation>
    <scope>NUCLEOTIDE SEQUENCE</scope>
    <source>
        <strain evidence="2">SCOH1-5</strain>
    </source>
</reference>
<feature type="region of interest" description="Disordered" evidence="1">
    <location>
        <begin position="156"/>
        <end position="176"/>
    </location>
</feature>
<gene>
    <name evidence="2" type="ORF">CERZMDRAFT_87876</name>
</gene>
<evidence type="ECO:0000256" key="1">
    <source>
        <dbReference type="SAM" id="MobiDB-lite"/>
    </source>
</evidence>
<accession>A0A6A6F2G1</accession>
<keyword evidence="3" id="KW-1185">Reference proteome</keyword>
<dbReference type="Proteomes" id="UP000799539">
    <property type="component" value="Unassembled WGS sequence"/>
</dbReference>
<proteinExistence type="predicted"/>